<protein>
    <submittedName>
        <fullName evidence="1">Uncharacterized protein</fullName>
    </submittedName>
</protein>
<dbReference type="EMBL" id="AGCI01000106">
    <property type="protein sequence ID" value="EHM38149.1"/>
    <property type="molecule type" value="Genomic_DNA"/>
</dbReference>
<dbReference type="AlphaFoldDB" id="G9YCZ4"/>
<accession>G9YCZ4</accession>
<dbReference type="HOGENOM" id="CLU_3136274_0_0_6"/>
<sequence>MPADDESLRVFQRLVKAVCNIYVTHFSRYDARSQQSHIFVSVLRFISTV</sequence>
<proteinExistence type="predicted"/>
<name>G9YCZ4_HAFAL</name>
<comment type="caution">
    <text evidence="1">The sequence shown here is derived from an EMBL/GenBank/DDBJ whole genome shotgun (WGS) entry which is preliminary data.</text>
</comment>
<evidence type="ECO:0000313" key="2">
    <source>
        <dbReference type="Proteomes" id="UP000005959"/>
    </source>
</evidence>
<organism evidence="1 2">
    <name type="scientific">Hafnia alvei ATCC 51873</name>
    <dbReference type="NCBI Taxonomy" id="1002364"/>
    <lineage>
        <taxon>Bacteria</taxon>
        <taxon>Pseudomonadati</taxon>
        <taxon>Pseudomonadota</taxon>
        <taxon>Gammaproteobacteria</taxon>
        <taxon>Enterobacterales</taxon>
        <taxon>Hafniaceae</taxon>
        <taxon>Hafnia</taxon>
    </lineage>
</organism>
<dbReference type="PATRIC" id="fig|1002364.3.peg.4032"/>
<reference evidence="1 2" key="1">
    <citation type="submission" date="2011-08" db="EMBL/GenBank/DDBJ databases">
        <authorList>
            <person name="Weinstock G."/>
            <person name="Sodergren E."/>
            <person name="Clifton S."/>
            <person name="Fulton L."/>
            <person name="Fulton B."/>
            <person name="Courtney L."/>
            <person name="Fronick C."/>
            <person name="Harrison M."/>
            <person name="Strong C."/>
            <person name="Farmer C."/>
            <person name="Delahaunty K."/>
            <person name="Markovic C."/>
            <person name="Hall O."/>
            <person name="Minx P."/>
            <person name="Tomlinson C."/>
            <person name="Mitreva M."/>
            <person name="Hou S."/>
            <person name="Chen J."/>
            <person name="Wollam A."/>
            <person name="Pepin K.H."/>
            <person name="Johnson M."/>
            <person name="Bhonagiri V."/>
            <person name="Zhang X."/>
            <person name="Suruliraj S."/>
            <person name="Warren W."/>
            <person name="Chinwalla A."/>
            <person name="Mardis E.R."/>
            <person name="Wilson R.K."/>
        </authorList>
    </citation>
    <scope>NUCLEOTIDE SEQUENCE [LARGE SCALE GENOMIC DNA]</scope>
    <source>
        <strain evidence="1 2">ATCC 51873</strain>
    </source>
</reference>
<gene>
    <name evidence="1" type="ORF">HMPREF0454_04488</name>
</gene>
<dbReference type="Proteomes" id="UP000005959">
    <property type="component" value="Unassembled WGS sequence"/>
</dbReference>
<evidence type="ECO:0000313" key="1">
    <source>
        <dbReference type="EMBL" id="EHM38149.1"/>
    </source>
</evidence>